<dbReference type="Proteomes" id="UP001189429">
    <property type="component" value="Unassembled WGS sequence"/>
</dbReference>
<accession>A0ABN9RRF7</accession>
<dbReference type="InterPro" id="IPR000073">
    <property type="entry name" value="AB_hydrolase_1"/>
</dbReference>
<evidence type="ECO:0000256" key="3">
    <source>
        <dbReference type="SAM" id="MobiDB-lite"/>
    </source>
</evidence>
<gene>
    <name evidence="5" type="ORF">PCOR1329_LOCUS22969</name>
</gene>
<evidence type="ECO:0000256" key="1">
    <source>
        <dbReference type="ARBA" id="ARBA00022963"/>
    </source>
</evidence>
<reference evidence="5" key="1">
    <citation type="submission" date="2023-10" db="EMBL/GenBank/DDBJ databases">
        <authorList>
            <person name="Chen Y."/>
            <person name="Shah S."/>
            <person name="Dougan E. K."/>
            <person name="Thang M."/>
            <person name="Chan C."/>
        </authorList>
    </citation>
    <scope>NUCLEOTIDE SEQUENCE [LARGE SCALE GENOMIC DNA]</scope>
</reference>
<organism evidence="5 6">
    <name type="scientific">Prorocentrum cordatum</name>
    <dbReference type="NCBI Taxonomy" id="2364126"/>
    <lineage>
        <taxon>Eukaryota</taxon>
        <taxon>Sar</taxon>
        <taxon>Alveolata</taxon>
        <taxon>Dinophyceae</taxon>
        <taxon>Prorocentrales</taxon>
        <taxon>Prorocentraceae</taxon>
        <taxon>Prorocentrum</taxon>
    </lineage>
</organism>
<keyword evidence="2" id="KW-0443">Lipid metabolism</keyword>
<evidence type="ECO:0000259" key="4">
    <source>
        <dbReference type="Pfam" id="PF00561"/>
    </source>
</evidence>
<dbReference type="EMBL" id="CAUYUJ010007735">
    <property type="protein sequence ID" value="CAK0821806.1"/>
    <property type="molecule type" value="Genomic_DNA"/>
</dbReference>
<feature type="compositionally biased region" description="Low complexity" evidence="3">
    <location>
        <begin position="238"/>
        <end position="247"/>
    </location>
</feature>
<evidence type="ECO:0000313" key="6">
    <source>
        <dbReference type="Proteomes" id="UP001189429"/>
    </source>
</evidence>
<dbReference type="Gene3D" id="3.40.50.1820">
    <property type="entry name" value="alpha/beta hydrolase"/>
    <property type="match status" value="1"/>
</dbReference>
<dbReference type="Pfam" id="PF00561">
    <property type="entry name" value="Abhydrolase_1"/>
    <property type="match status" value="1"/>
</dbReference>
<feature type="domain" description="AB hydrolase-1" evidence="4">
    <location>
        <begin position="61"/>
        <end position="182"/>
    </location>
</feature>
<comment type="caution">
    <text evidence="5">The sequence shown here is derived from an EMBL/GenBank/DDBJ whole genome shotgun (WGS) entry which is preliminary data.</text>
</comment>
<keyword evidence="1" id="KW-0442">Lipid degradation</keyword>
<keyword evidence="6" id="KW-1185">Reference proteome</keyword>
<dbReference type="InterPro" id="IPR029058">
    <property type="entry name" value="AB_hydrolase_fold"/>
</dbReference>
<evidence type="ECO:0000256" key="2">
    <source>
        <dbReference type="ARBA" id="ARBA00023098"/>
    </source>
</evidence>
<dbReference type="PANTHER" id="PTHR11005">
    <property type="entry name" value="LYSOSOMAL ACID LIPASE-RELATED"/>
    <property type="match status" value="1"/>
</dbReference>
<name>A0ABN9RRF7_9DINO</name>
<feature type="region of interest" description="Disordered" evidence="3">
    <location>
        <begin position="238"/>
        <end position="257"/>
    </location>
</feature>
<sequence>MGVIASLIFWYVKSYFNPGPPTACYALPSKAGYPVISQHNIKTQDGMSLKMWRVPGDCAKPVLIMSGLECSSRDWFAGLDSEALPWLLSREGFDVWLGNNRGVFLSNTPAWNWTFIDMADFDLPAMIDAILAETRASTLRAFVGHSQGAFQGFLKFGEDDTIRRRVDHFVALSPAVFLTQQRYTWRVLSALHLDDLAVHTFLPPGSPFEVMEEMQRDLCWVKSWLFACWDAGGLAPCAPRAQPSSPRSSERGPQTRK</sequence>
<dbReference type="SUPFAM" id="SSF53474">
    <property type="entry name" value="alpha/beta-Hydrolases"/>
    <property type="match status" value="1"/>
</dbReference>
<proteinExistence type="predicted"/>
<evidence type="ECO:0000313" key="5">
    <source>
        <dbReference type="EMBL" id="CAK0821806.1"/>
    </source>
</evidence>
<protein>
    <recommendedName>
        <fullName evidence="4">AB hydrolase-1 domain-containing protein</fullName>
    </recommendedName>
</protein>